<feature type="domain" description="EGF-like calcium-binding" evidence="13">
    <location>
        <begin position="76"/>
        <end position="118"/>
    </location>
</feature>
<organism evidence="15 16">
    <name type="scientific">Ladona fulva</name>
    <name type="common">Scarce chaser dragonfly</name>
    <name type="synonym">Libellula fulva</name>
    <dbReference type="NCBI Taxonomy" id="123851"/>
    <lineage>
        <taxon>Eukaryota</taxon>
        <taxon>Metazoa</taxon>
        <taxon>Ecdysozoa</taxon>
        <taxon>Arthropoda</taxon>
        <taxon>Hexapoda</taxon>
        <taxon>Insecta</taxon>
        <taxon>Pterygota</taxon>
        <taxon>Palaeoptera</taxon>
        <taxon>Odonata</taxon>
        <taxon>Epiprocta</taxon>
        <taxon>Anisoptera</taxon>
        <taxon>Libelluloidea</taxon>
        <taxon>Libellulidae</taxon>
        <taxon>Ladona</taxon>
    </lineage>
</organism>
<sequence length="387" mass="43293">MASKKCIPLGWICDGEPDCGVWPNQVADTSDEDLERCSKGHTCPSNYFRCNESSFLCKPIIGLCDGKADCPNNSDEGDFCSNATLCAETKCSHGCRPSPKGPLCYCPEGRQPNGTQCVDFDECQLDGICDQICTNFPGSYKCSCVSGYVQLNNSCRALNVPPNDPPALIFATSHDIHCIRFDGSTCWPGKEGEFTKVHRKASGNPAEQHNTLALDFYHRNQSLCFIHHNVTRVMIRCALVHDLSVFWDPPLPTMFSLESMTHLALDWVSLNWYFLDDTREMIFLCNATMKACIILIDVDLSKPRGIALDPAKGLMFFTKWGASMPMLERANLDGTERTPLVGHKIVYPYGVALDYPNKHVYWVDGYLDFVERVSYDGTNRRTVKKGF</sequence>
<keyword evidence="4" id="KW-0677">Repeat</keyword>
<dbReference type="InterPro" id="IPR001881">
    <property type="entry name" value="EGF-like_Ca-bd_dom"/>
</dbReference>
<dbReference type="GO" id="GO:0042562">
    <property type="term" value="F:hormone binding"/>
    <property type="evidence" value="ECO:0007669"/>
    <property type="project" value="TreeGrafter"/>
</dbReference>
<keyword evidence="9" id="KW-0325">Glycoprotein</keyword>
<keyword evidence="1" id="KW-0245">EGF-like domain</keyword>
<reference evidence="15" key="1">
    <citation type="submission" date="2013-04" db="EMBL/GenBank/DDBJ databases">
        <authorList>
            <person name="Qu J."/>
            <person name="Murali S.C."/>
            <person name="Bandaranaike D."/>
            <person name="Bellair M."/>
            <person name="Blankenburg K."/>
            <person name="Chao H."/>
            <person name="Dinh H."/>
            <person name="Doddapaneni H."/>
            <person name="Downs B."/>
            <person name="Dugan-Rocha S."/>
            <person name="Elkadiri S."/>
            <person name="Gnanaolivu R.D."/>
            <person name="Hernandez B."/>
            <person name="Javaid M."/>
            <person name="Jayaseelan J.C."/>
            <person name="Lee S."/>
            <person name="Li M."/>
            <person name="Ming W."/>
            <person name="Munidasa M."/>
            <person name="Muniz J."/>
            <person name="Nguyen L."/>
            <person name="Ongeri F."/>
            <person name="Osuji N."/>
            <person name="Pu L.-L."/>
            <person name="Puazo M."/>
            <person name="Qu C."/>
            <person name="Quiroz J."/>
            <person name="Raj R."/>
            <person name="Weissenberger G."/>
            <person name="Xin Y."/>
            <person name="Zou X."/>
            <person name="Han Y."/>
            <person name="Richards S."/>
            <person name="Worley K."/>
            <person name="Muzny D."/>
            <person name="Gibbs R."/>
        </authorList>
    </citation>
    <scope>NUCLEOTIDE SEQUENCE</scope>
    <source>
        <strain evidence="15">Sampled in the wild</strain>
    </source>
</reference>
<dbReference type="InterPro" id="IPR000742">
    <property type="entry name" value="EGF"/>
</dbReference>
<dbReference type="Pfam" id="PF00057">
    <property type="entry name" value="Ldl_recept_a"/>
    <property type="match status" value="1"/>
</dbReference>
<evidence type="ECO:0000256" key="9">
    <source>
        <dbReference type="ARBA" id="ARBA00023180"/>
    </source>
</evidence>
<feature type="domain" description="EGF-like calcium-binding" evidence="13">
    <location>
        <begin position="119"/>
        <end position="156"/>
    </location>
</feature>
<dbReference type="Gene3D" id="2.120.10.30">
    <property type="entry name" value="TolB, C-terminal domain"/>
    <property type="match status" value="1"/>
</dbReference>
<evidence type="ECO:0000256" key="3">
    <source>
        <dbReference type="ARBA" id="ARBA00022692"/>
    </source>
</evidence>
<evidence type="ECO:0000259" key="13">
    <source>
        <dbReference type="SMART" id="SM00179"/>
    </source>
</evidence>
<dbReference type="SUPFAM" id="SSF57424">
    <property type="entry name" value="LDL receptor-like module"/>
    <property type="match status" value="1"/>
</dbReference>
<dbReference type="InterPro" id="IPR000152">
    <property type="entry name" value="EGF-type_Asp/Asn_hydroxyl_site"/>
</dbReference>
<protein>
    <recommendedName>
        <fullName evidence="17">EGF-like domain-containing protein</fullName>
    </recommendedName>
</protein>
<dbReference type="SMART" id="SM00135">
    <property type="entry name" value="LY"/>
    <property type="match status" value="2"/>
</dbReference>
<evidence type="ECO:0000313" key="16">
    <source>
        <dbReference type="Proteomes" id="UP000792457"/>
    </source>
</evidence>
<feature type="domain" description="EGF-like" evidence="14">
    <location>
        <begin position="122"/>
        <end position="156"/>
    </location>
</feature>
<dbReference type="InterPro" id="IPR051221">
    <property type="entry name" value="LDLR-related"/>
</dbReference>
<evidence type="ECO:0000256" key="4">
    <source>
        <dbReference type="ARBA" id="ARBA00022737"/>
    </source>
</evidence>
<dbReference type="SMART" id="SM00179">
    <property type="entry name" value="EGF_CA"/>
    <property type="match status" value="2"/>
</dbReference>
<dbReference type="InterPro" id="IPR000033">
    <property type="entry name" value="LDLR_classB_rpt"/>
</dbReference>
<dbReference type="EMBL" id="KZ308752">
    <property type="protein sequence ID" value="KAG8233901.1"/>
    <property type="molecule type" value="Genomic_DNA"/>
</dbReference>
<dbReference type="PRINTS" id="PR00261">
    <property type="entry name" value="LDLRECEPTOR"/>
</dbReference>
<keyword evidence="6" id="KW-0472">Membrane</keyword>
<dbReference type="FunFam" id="2.10.25.10:FF:000009">
    <property type="entry name" value="Low-density lipoprotein receptor isoform 1"/>
    <property type="match status" value="1"/>
</dbReference>
<keyword evidence="7" id="KW-1015">Disulfide bond</keyword>
<evidence type="ECO:0000256" key="10">
    <source>
        <dbReference type="ARBA" id="ARBA00046288"/>
    </source>
</evidence>
<dbReference type="InterPro" id="IPR002172">
    <property type="entry name" value="LDrepeatLR_classA_rpt"/>
</dbReference>
<feature type="repeat" description="LDL-receptor class B" evidence="12">
    <location>
        <begin position="313"/>
        <end position="357"/>
    </location>
</feature>
<dbReference type="GO" id="GO:0016324">
    <property type="term" value="C:apical plasma membrane"/>
    <property type="evidence" value="ECO:0007669"/>
    <property type="project" value="TreeGrafter"/>
</dbReference>
<evidence type="ECO:0000313" key="15">
    <source>
        <dbReference type="EMBL" id="KAG8233901.1"/>
    </source>
</evidence>
<evidence type="ECO:0000256" key="12">
    <source>
        <dbReference type="PROSITE-ProRule" id="PRU00461"/>
    </source>
</evidence>
<comment type="caution">
    <text evidence="11">Lacks conserved residue(s) required for the propagation of feature annotation.</text>
</comment>
<accession>A0A8K0P4Y6</accession>
<gene>
    <name evidence="15" type="ORF">J437_LFUL005229</name>
</gene>
<dbReference type="PROSITE" id="PS51120">
    <property type="entry name" value="LDLRB"/>
    <property type="match status" value="2"/>
</dbReference>
<feature type="domain" description="EGF-like" evidence="14">
    <location>
        <begin position="85"/>
        <end position="118"/>
    </location>
</feature>
<comment type="subcellular location">
    <subcellularLocation>
        <location evidence="10">Endomembrane system</location>
        <topology evidence="10">Single-pass type I membrane protein</topology>
    </subcellularLocation>
</comment>
<dbReference type="PROSITE" id="PS01187">
    <property type="entry name" value="EGF_CA"/>
    <property type="match status" value="1"/>
</dbReference>
<reference evidence="15" key="2">
    <citation type="submission" date="2017-10" db="EMBL/GenBank/DDBJ databases">
        <title>Ladona fulva Genome sequencing and assembly.</title>
        <authorList>
            <person name="Murali S."/>
            <person name="Richards S."/>
            <person name="Bandaranaike D."/>
            <person name="Bellair M."/>
            <person name="Blankenburg K."/>
            <person name="Chao H."/>
            <person name="Dinh H."/>
            <person name="Doddapaneni H."/>
            <person name="Dugan-Rocha S."/>
            <person name="Elkadiri S."/>
            <person name="Gnanaolivu R."/>
            <person name="Hernandez B."/>
            <person name="Skinner E."/>
            <person name="Javaid M."/>
            <person name="Lee S."/>
            <person name="Li M."/>
            <person name="Ming W."/>
            <person name="Munidasa M."/>
            <person name="Muniz J."/>
            <person name="Nguyen L."/>
            <person name="Hughes D."/>
            <person name="Osuji N."/>
            <person name="Pu L.-L."/>
            <person name="Puazo M."/>
            <person name="Qu C."/>
            <person name="Quiroz J."/>
            <person name="Raj R."/>
            <person name="Weissenberger G."/>
            <person name="Xin Y."/>
            <person name="Zou X."/>
            <person name="Han Y."/>
            <person name="Worley K."/>
            <person name="Muzny D."/>
            <person name="Gibbs R."/>
        </authorList>
    </citation>
    <scope>NUCLEOTIDE SEQUENCE</scope>
    <source>
        <strain evidence="15">Sampled in the wild</strain>
    </source>
</reference>
<dbReference type="InterPro" id="IPR049883">
    <property type="entry name" value="NOTCH1_EGF-like"/>
</dbReference>
<comment type="caution">
    <text evidence="15">The sequence shown here is derived from an EMBL/GenBank/DDBJ whole genome shotgun (WGS) entry which is preliminary data.</text>
</comment>
<dbReference type="Pfam" id="PF07645">
    <property type="entry name" value="EGF_CA"/>
    <property type="match status" value="1"/>
</dbReference>
<dbReference type="PROSITE" id="PS50068">
    <property type="entry name" value="LDLRA_2"/>
    <property type="match status" value="1"/>
</dbReference>
<dbReference type="SUPFAM" id="SSF63825">
    <property type="entry name" value="YWTD domain"/>
    <property type="match status" value="1"/>
</dbReference>
<dbReference type="GO" id="GO:0005509">
    <property type="term" value="F:calcium ion binding"/>
    <property type="evidence" value="ECO:0007669"/>
    <property type="project" value="InterPro"/>
</dbReference>
<keyword evidence="16" id="KW-1185">Reference proteome</keyword>
<dbReference type="GO" id="GO:0043235">
    <property type="term" value="C:receptor complex"/>
    <property type="evidence" value="ECO:0007669"/>
    <property type="project" value="TreeGrafter"/>
</dbReference>
<dbReference type="GO" id="GO:0006898">
    <property type="term" value="P:receptor-mediated endocytosis"/>
    <property type="evidence" value="ECO:0007669"/>
    <property type="project" value="TreeGrafter"/>
</dbReference>
<evidence type="ECO:0000259" key="14">
    <source>
        <dbReference type="SMART" id="SM00181"/>
    </source>
</evidence>
<evidence type="ECO:0000256" key="6">
    <source>
        <dbReference type="ARBA" id="ARBA00023136"/>
    </source>
</evidence>
<dbReference type="CDD" id="cd00112">
    <property type="entry name" value="LDLa"/>
    <property type="match status" value="2"/>
</dbReference>
<keyword evidence="8" id="KW-0675">Receptor</keyword>
<dbReference type="SUPFAM" id="SSF57196">
    <property type="entry name" value="EGF/Laminin"/>
    <property type="match status" value="1"/>
</dbReference>
<evidence type="ECO:0000256" key="7">
    <source>
        <dbReference type="ARBA" id="ARBA00023157"/>
    </source>
</evidence>
<evidence type="ECO:0000256" key="11">
    <source>
        <dbReference type="PROSITE-ProRule" id="PRU00124"/>
    </source>
</evidence>
<evidence type="ECO:0008006" key="17">
    <source>
        <dbReference type="Google" id="ProtNLM"/>
    </source>
</evidence>
<dbReference type="InterPro" id="IPR018097">
    <property type="entry name" value="EGF_Ca-bd_CS"/>
</dbReference>
<evidence type="ECO:0000256" key="5">
    <source>
        <dbReference type="ARBA" id="ARBA00022989"/>
    </source>
</evidence>
<dbReference type="PROSITE" id="PS00010">
    <property type="entry name" value="ASX_HYDROXYL"/>
    <property type="match status" value="1"/>
</dbReference>
<dbReference type="PANTHER" id="PTHR22722">
    <property type="entry name" value="LOW-DENSITY LIPOPROTEIN RECEPTOR-RELATED PROTEIN 2-RELATED"/>
    <property type="match status" value="1"/>
</dbReference>
<dbReference type="InterPro" id="IPR036055">
    <property type="entry name" value="LDL_receptor-like_sf"/>
</dbReference>
<evidence type="ECO:0000256" key="2">
    <source>
        <dbReference type="ARBA" id="ARBA00022583"/>
    </source>
</evidence>
<evidence type="ECO:0000256" key="8">
    <source>
        <dbReference type="ARBA" id="ARBA00023170"/>
    </source>
</evidence>
<evidence type="ECO:0000256" key="1">
    <source>
        <dbReference type="ARBA" id="ARBA00022536"/>
    </source>
</evidence>
<keyword evidence="3" id="KW-0812">Transmembrane</keyword>
<dbReference type="PANTHER" id="PTHR22722:SF15">
    <property type="entry name" value="LOW-DENSITY LIPOPROTEIN RECEPTOR-RELATED"/>
    <property type="match status" value="1"/>
</dbReference>
<dbReference type="Gene3D" id="4.10.400.10">
    <property type="entry name" value="Low-density Lipoprotein Receptor"/>
    <property type="match status" value="2"/>
</dbReference>
<proteinExistence type="predicted"/>
<dbReference type="SMART" id="SM00181">
    <property type="entry name" value="EGF"/>
    <property type="match status" value="2"/>
</dbReference>
<dbReference type="SMART" id="SM00192">
    <property type="entry name" value="LDLa"/>
    <property type="match status" value="2"/>
</dbReference>
<dbReference type="Proteomes" id="UP000792457">
    <property type="component" value="Unassembled WGS sequence"/>
</dbReference>
<keyword evidence="5" id="KW-1133">Transmembrane helix</keyword>
<feature type="repeat" description="LDL-receptor class B" evidence="12">
    <location>
        <begin position="358"/>
        <end position="387"/>
    </location>
</feature>
<keyword evidence="2" id="KW-0254">Endocytosis</keyword>
<feature type="non-terminal residue" evidence="15">
    <location>
        <position position="387"/>
    </location>
</feature>
<dbReference type="InterPro" id="IPR011042">
    <property type="entry name" value="6-blade_b-propeller_TolB-like"/>
</dbReference>
<name>A0A8K0P4Y6_LADFU</name>
<dbReference type="OrthoDB" id="9990982at2759"/>
<dbReference type="Gene3D" id="2.10.25.10">
    <property type="entry name" value="Laminin"/>
    <property type="match status" value="1"/>
</dbReference>
<dbReference type="AlphaFoldDB" id="A0A8K0P4Y6"/>